<dbReference type="PANTHER" id="PTHR42953">
    <property type="entry name" value="HIGH-AFFINITY ZINC UPTAKE SYSTEM PROTEIN ZNUA-RELATED"/>
    <property type="match status" value="1"/>
</dbReference>
<dbReference type="GO" id="GO:0030313">
    <property type="term" value="C:cell envelope"/>
    <property type="evidence" value="ECO:0007669"/>
    <property type="project" value="UniProtKB-SubCell"/>
</dbReference>
<feature type="signal peptide" evidence="7">
    <location>
        <begin position="1"/>
        <end position="42"/>
    </location>
</feature>
<dbReference type="PRINTS" id="PR00691">
    <property type="entry name" value="ADHESINB"/>
</dbReference>
<keyword evidence="3" id="KW-0479">Metal-binding</keyword>
<dbReference type="SUPFAM" id="SSF53807">
    <property type="entry name" value="Helical backbone' metal receptor"/>
    <property type="match status" value="1"/>
</dbReference>
<sequence length="356" mass="36810">MRWQPRARRTARTAAGRRPHAARVASAAVALTALAAAGCASAGTAPSDGRISVVASTPVWAEIAEQIGGSAVDVRSIVPQGQDPHEFQVTPTDALAVDRADVLVANGGGYDAFFSSLLRGVSATAPLIDAAELHATAADRAVDGGHAGETDGGREHADEHDDGDGHDHDQGHGHGHDHGHDHGAANEHLWFDLRTVDAVAADLAGHLARIVPAEADAFHARADALHQELQSLEDQSAAIAAGRPRPVIATEPVAHYLLAAAGIEDLTPPEFGEAIEHGSDPAPAVIARLKSLLAGGDVAALVYNTQTDSPTTEAVLRDAERAGLPVVEVAESPPDGIPYTEWVHTILTALGKATAR</sequence>
<feature type="chain" id="PRO_5022003712" evidence="7">
    <location>
        <begin position="43"/>
        <end position="356"/>
    </location>
</feature>
<comment type="subcellular location">
    <subcellularLocation>
        <location evidence="1">Cell envelope</location>
    </subcellularLocation>
</comment>
<protein>
    <submittedName>
        <fullName evidence="8">ABC transporter permease</fullName>
    </submittedName>
</protein>
<evidence type="ECO:0000313" key="9">
    <source>
        <dbReference type="Proteomes" id="UP000317344"/>
    </source>
</evidence>
<name>A0A516X590_9ACTN</name>
<dbReference type="OrthoDB" id="5296019at2"/>
<evidence type="ECO:0000256" key="4">
    <source>
        <dbReference type="ARBA" id="ARBA00022729"/>
    </source>
</evidence>
<dbReference type="Proteomes" id="UP000317344">
    <property type="component" value="Chromosome"/>
</dbReference>
<dbReference type="GO" id="GO:0007155">
    <property type="term" value="P:cell adhesion"/>
    <property type="evidence" value="ECO:0007669"/>
    <property type="project" value="InterPro"/>
</dbReference>
<dbReference type="GO" id="GO:0030001">
    <property type="term" value="P:metal ion transport"/>
    <property type="evidence" value="ECO:0007669"/>
    <property type="project" value="InterPro"/>
</dbReference>
<evidence type="ECO:0000256" key="2">
    <source>
        <dbReference type="ARBA" id="ARBA00022448"/>
    </source>
</evidence>
<keyword evidence="2 5" id="KW-0813">Transport</keyword>
<gene>
    <name evidence="8" type="ORF">FO059_14160</name>
</gene>
<dbReference type="EMBL" id="CP041765">
    <property type="protein sequence ID" value="QDQ98242.1"/>
    <property type="molecule type" value="Genomic_DNA"/>
</dbReference>
<reference evidence="8 9" key="2">
    <citation type="submission" date="2019-07" db="EMBL/GenBank/DDBJ databases">
        <authorList>
            <person name="Huang Y."/>
        </authorList>
    </citation>
    <scope>NUCLEOTIDE SEQUENCE [LARGE SCALE GENOMIC DNA]</scope>
    <source>
        <strain evidence="8 9">HY188</strain>
    </source>
</reference>
<evidence type="ECO:0000256" key="7">
    <source>
        <dbReference type="SAM" id="SignalP"/>
    </source>
</evidence>
<dbReference type="PANTHER" id="PTHR42953:SF1">
    <property type="entry name" value="METAL-BINDING PROTEIN HI_0362-RELATED"/>
    <property type="match status" value="1"/>
</dbReference>
<evidence type="ECO:0000313" key="8">
    <source>
        <dbReference type="EMBL" id="QDQ98242.1"/>
    </source>
</evidence>
<dbReference type="AlphaFoldDB" id="A0A516X590"/>
<dbReference type="Pfam" id="PF01297">
    <property type="entry name" value="ZnuA"/>
    <property type="match status" value="1"/>
</dbReference>
<evidence type="ECO:0000256" key="5">
    <source>
        <dbReference type="RuleBase" id="RU003512"/>
    </source>
</evidence>
<comment type="similarity">
    <text evidence="5">Belongs to the bacterial solute-binding protein 9 family.</text>
</comment>
<dbReference type="Gene3D" id="3.40.50.1980">
    <property type="entry name" value="Nitrogenase molybdenum iron protein domain"/>
    <property type="match status" value="1"/>
</dbReference>
<dbReference type="InterPro" id="IPR050492">
    <property type="entry name" value="Bact_metal-bind_prot9"/>
</dbReference>
<feature type="region of interest" description="Disordered" evidence="6">
    <location>
        <begin position="142"/>
        <end position="181"/>
    </location>
</feature>
<accession>A0A516X590</accession>
<reference evidence="8 9" key="1">
    <citation type="submission" date="2019-07" db="EMBL/GenBank/DDBJ databases">
        <title>Tomitella cavernea sp. nov., an actinomycete isolated from soil.</title>
        <authorList>
            <person name="Cheng J."/>
        </authorList>
    </citation>
    <scope>NUCLEOTIDE SEQUENCE [LARGE SCALE GENOMIC DNA]</scope>
    <source>
        <strain evidence="8 9">HY188</strain>
    </source>
</reference>
<dbReference type="GO" id="GO:0046872">
    <property type="term" value="F:metal ion binding"/>
    <property type="evidence" value="ECO:0007669"/>
    <property type="project" value="UniProtKB-KW"/>
</dbReference>
<evidence type="ECO:0000256" key="6">
    <source>
        <dbReference type="SAM" id="MobiDB-lite"/>
    </source>
</evidence>
<dbReference type="RefSeq" id="WP_143909649.1">
    <property type="nucleotide sequence ID" value="NZ_CP041765.1"/>
</dbReference>
<dbReference type="InterPro" id="IPR006129">
    <property type="entry name" value="AdhesinB"/>
</dbReference>
<organism evidence="8 9">
    <name type="scientific">Tomitella fengzijianii</name>
    <dbReference type="NCBI Taxonomy" id="2597660"/>
    <lineage>
        <taxon>Bacteria</taxon>
        <taxon>Bacillati</taxon>
        <taxon>Actinomycetota</taxon>
        <taxon>Actinomycetes</taxon>
        <taxon>Mycobacteriales</taxon>
        <taxon>Tomitella</taxon>
    </lineage>
</organism>
<keyword evidence="9" id="KW-1185">Reference proteome</keyword>
<dbReference type="InterPro" id="IPR006127">
    <property type="entry name" value="ZnuA-like"/>
</dbReference>
<dbReference type="KEGG" id="toy:FO059_14160"/>
<proteinExistence type="inferred from homology"/>
<evidence type="ECO:0000256" key="3">
    <source>
        <dbReference type="ARBA" id="ARBA00022723"/>
    </source>
</evidence>
<dbReference type="InterPro" id="IPR006128">
    <property type="entry name" value="Lipoprotein_PsaA-like"/>
</dbReference>
<dbReference type="PRINTS" id="PR00690">
    <property type="entry name" value="ADHESNFAMILY"/>
</dbReference>
<evidence type="ECO:0000256" key="1">
    <source>
        <dbReference type="ARBA" id="ARBA00004196"/>
    </source>
</evidence>
<keyword evidence="4 7" id="KW-0732">Signal</keyword>